<name>A0A5Z9JZR1_SALET</name>
<dbReference type="AlphaFoldDB" id="A0A5Z9JZR1"/>
<proteinExistence type="predicted"/>
<organism evidence="1">
    <name type="scientific">Salmonella enterica subsp. enterica serovar Heidelberg</name>
    <dbReference type="NCBI Taxonomy" id="611"/>
    <lineage>
        <taxon>Bacteria</taxon>
        <taxon>Pseudomonadati</taxon>
        <taxon>Pseudomonadota</taxon>
        <taxon>Gammaproteobacteria</taxon>
        <taxon>Enterobacterales</taxon>
        <taxon>Enterobacteriaceae</taxon>
        <taxon>Salmonella</taxon>
    </lineage>
</organism>
<sequence>IASVVTSGVLRLRVIQFRDHNESLTARVTLCSPTDAATFDTILDNSISWCRRNDIQSDID</sequence>
<reference evidence="1" key="1">
    <citation type="submission" date="2018-07" db="EMBL/GenBank/DDBJ databases">
        <authorList>
            <consortium name="GenomeTrakr network: Whole genome sequencing for foodborne pathogen traceback"/>
        </authorList>
    </citation>
    <scope>NUCLEOTIDE SEQUENCE</scope>
    <source>
        <strain evidence="1">FSIS31800647</strain>
    </source>
</reference>
<evidence type="ECO:0000313" key="1">
    <source>
        <dbReference type="EMBL" id="ECT1133336.1"/>
    </source>
</evidence>
<gene>
    <name evidence="1" type="ORF">DTE65_23640</name>
</gene>
<protein>
    <submittedName>
        <fullName evidence="1">Uncharacterized protein</fullName>
    </submittedName>
</protein>
<feature type="non-terminal residue" evidence="1">
    <location>
        <position position="1"/>
    </location>
</feature>
<dbReference type="EMBL" id="AAKLTA010000119">
    <property type="protein sequence ID" value="ECT1133336.1"/>
    <property type="molecule type" value="Genomic_DNA"/>
</dbReference>
<comment type="caution">
    <text evidence="1">The sequence shown here is derived from an EMBL/GenBank/DDBJ whole genome shotgun (WGS) entry which is preliminary data.</text>
</comment>
<accession>A0A5Z9JZR1</accession>